<dbReference type="AlphaFoldDB" id="A0A6J4NR11"/>
<proteinExistence type="predicted"/>
<accession>A0A6J4NR11</accession>
<keyword evidence="1" id="KW-0812">Transmembrane</keyword>
<protein>
    <recommendedName>
        <fullName evidence="3">Transmembrane protein</fullName>
    </recommendedName>
</protein>
<sequence>MLAVVGGAAWWFGRDLPPAARPAIGAALRQDRPLRFTWVALGVCVVMFLAVVLTGAAGLVVVLVWRILVLLTVVAVVVGGWRRLRLHLRERRGRR</sequence>
<feature type="transmembrane region" description="Helical" evidence="1">
    <location>
        <begin position="36"/>
        <end position="57"/>
    </location>
</feature>
<name>A0A6J4NR11_9PSEU</name>
<gene>
    <name evidence="2" type="ORF">AVDCRST_MAG66-1124</name>
</gene>
<keyword evidence="1" id="KW-0472">Membrane</keyword>
<evidence type="ECO:0000313" key="2">
    <source>
        <dbReference type="EMBL" id="CAA9395687.1"/>
    </source>
</evidence>
<evidence type="ECO:0000256" key="1">
    <source>
        <dbReference type="SAM" id="Phobius"/>
    </source>
</evidence>
<keyword evidence="1" id="KW-1133">Transmembrane helix</keyword>
<feature type="transmembrane region" description="Helical" evidence="1">
    <location>
        <begin position="63"/>
        <end position="84"/>
    </location>
</feature>
<evidence type="ECO:0008006" key="3">
    <source>
        <dbReference type="Google" id="ProtNLM"/>
    </source>
</evidence>
<organism evidence="2">
    <name type="scientific">uncultured Pseudonocardia sp</name>
    <dbReference type="NCBI Taxonomy" id="211455"/>
    <lineage>
        <taxon>Bacteria</taxon>
        <taxon>Bacillati</taxon>
        <taxon>Actinomycetota</taxon>
        <taxon>Actinomycetes</taxon>
        <taxon>Pseudonocardiales</taxon>
        <taxon>Pseudonocardiaceae</taxon>
        <taxon>Pseudonocardia</taxon>
        <taxon>environmental samples</taxon>
    </lineage>
</organism>
<reference evidence="2" key="1">
    <citation type="submission" date="2020-02" db="EMBL/GenBank/DDBJ databases">
        <authorList>
            <person name="Meier V. D."/>
        </authorList>
    </citation>
    <scope>NUCLEOTIDE SEQUENCE</scope>
    <source>
        <strain evidence="2">AVDCRST_MAG66</strain>
    </source>
</reference>
<dbReference type="EMBL" id="CADCUS010000168">
    <property type="protein sequence ID" value="CAA9395687.1"/>
    <property type="molecule type" value="Genomic_DNA"/>
</dbReference>